<dbReference type="EMBL" id="BK015784">
    <property type="protein sequence ID" value="DAE24749.1"/>
    <property type="molecule type" value="Genomic_DNA"/>
</dbReference>
<dbReference type="Pfam" id="PF10109">
    <property type="entry name" value="Phage_TAC_7"/>
    <property type="match status" value="1"/>
</dbReference>
<proteinExistence type="predicted"/>
<reference evidence="1" key="1">
    <citation type="journal article" date="2021" name="Proc. Natl. Acad. Sci. U.S.A.">
        <title>A Catalog of Tens of Thousands of Viruses from Human Metagenomes Reveals Hidden Associations with Chronic Diseases.</title>
        <authorList>
            <person name="Tisza M.J."/>
            <person name="Buck C.B."/>
        </authorList>
    </citation>
    <scope>NUCLEOTIDE SEQUENCE</scope>
    <source>
        <strain evidence="1">CteBs22</strain>
    </source>
</reference>
<name>A0A8S5R185_9CAUD</name>
<accession>A0A8S5R185</accession>
<sequence>MKFVFGTPYTFEGTEYKEVELDLESLTGTDISAVKREWTRKGNFSALATTDIDFCAFIAARAAKKPYEWVEQMPAKEYCKLAQEVSNFLML</sequence>
<protein>
    <submittedName>
        <fullName evidence="1">Tail assembly chaperone</fullName>
    </submittedName>
</protein>
<dbReference type="InterPro" id="IPR019289">
    <property type="entry name" value="Phage_tail_E/E"/>
</dbReference>
<organism evidence="1">
    <name type="scientific">Myoviridae sp. cteBs22</name>
    <dbReference type="NCBI Taxonomy" id="2826675"/>
    <lineage>
        <taxon>Viruses</taxon>
        <taxon>Duplodnaviria</taxon>
        <taxon>Heunggongvirae</taxon>
        <taxon>Uroviricota</taxon>
        <taxon>Caudoviricetes</taxon>
    </lineage>
</organism>
<evidence type="ECO:0000313" key="1">
    <source>
        <dbReference type="EMBL" id="DAE24749.1"/>
    </source>
</evidence>